<comment type="caution">
    <text evidence="1">The sequence shown here is derived from an EMBL/GenBank/DDBJ whole genome shotgun (WGS) entry which is preliminary data.</text>
</comment>
<dbReference type="Proteomes" id="UP001432322">
    <property type="component" value="Unassembled WGS sequence"/>
</dbReference>
<name>A0AAV5V3D2_9BILA</name>
<organism evidence="1 2">
    <name type="scientific">Pristionchus fissidentatus</name>
    <dbReference type="NCBI Taxonomy" id="1538716"/>
    <lineage>
        <taxon>Eukaryota</taxon>
        <taxon>Metazoa</taxon>
        <taxon>Ecdysozoa</taxon>
        <taxon>Nematoda</taxon>
        <taxon>Chromadorea</taxon>
        <taxon>Rhabditida</taxon>
        <taxon>Rhabditina</taxon>
        <taxon>Diplogasteromorpha</taxon>
        <taxon>Diplogasteroidea</taxon>
        <taxon>Neodiplogasteridae</taxon>
        <taxon>Pristionchus</taxon>
    </lineage>
</organism>
<gene>
    <name evidence="1" type="ORF">PFISCL1PPCAC_4604</name>
</gene>
<sequence>VVEVVDVVAHLLKAGLLSVGARVDAVIALLEDRLQVSDVVGASLSHLSELVDAFLESGSVRHDFD</sequence>
<feature type="non-terminal residue" evidence="1">
    <location>
        <position position="1"/>
    </location>
</feature>
<proteinExistence type="predicted"/>
<dbReference type="AlphaFoldDB" id="A0AAV5V3D2"/>
<keyword evidence="2" id="KW-1185">Reference proteome</keyword>
<protein>
    <submittedName>
        <fullName evidence="1">Uncharacterized protein</fullName>
    </submittedName>
</protein>
<feature type="non-terminal residue" evidence="1">
    <location>
        <position position="65"/>
    </location>
</feature>
<evidence type="ECO:0000313" key="1">
    <source>
        <dbReference type="EMBL" id="GMT13307.1"/>
    </source>
</evidence>
<reference evidence="1" key="1">
    <citation type="submission" date="2023-10" db="EMBL/GenBank/DDBJ databases">
        <title>Genome assembly of Pristionchus species.</title>
        <authorList>
            <person name="Yoshida K."/>
            <person name="Sommer R.J."/>
        </authorList>
    </citation>
    <scope>NUCLEOTIDE SEQUENCE</scope>
    <source>
        <strain evidence="1">RS5133</strain>
    </source>
</reference>
<dbReference type="EMBL" id="BTSY01000002">
    <property type="protein sequence ID" value="GMT13307.1"/>
    <property type="molecule type" value="Genomic_DNA"/>
</dbReference>
<accession>A0AAV5V3D2</accession>
<evidence type="ECO:0000313" key="2">
    <source>
        <dbReference type="Proteomes" id="UP001432322"/>
    </source>
</evidence>